<evidence type="ECO:0000313" key="4">
    <source>
        <dbReference type="Proteomes" id="UP001176059"/>
    </source>
</evidence>
<name>A0AA38MSA6_9AGAR</name>
<feature type="domain" description="Hypervirulence associated protein TUDOR" evidence="2">
    <location>
        <begin position="37"/>
        <end position="103"/>
    </location>
</feature>
<dbReference type="Pfam" id="PF11160">
    <property type="entry name" value="Hva1_TUDOR"/>
    <property type="match status" value="1"/>
</dbReference>
<reference evidence="3" key="2">
    <citation type="journal article" date="2023" name="Proc. Natl. Acad. Sci. U.S.A.">
        <title>A global phylogenomic analysis of the shiitake genus Lentinula.</title>
        <authorList>
            <person name="Sierra-Patev S."/>
            <person name="Min B."/>
            <person name="Naranjo-Ortiz M."/>
            <person name="Looney B."/>
            <person name="Konkel Z."/>
            <person name="Slot J.C."/>
            <person name="Sakamoto Y."/>
            <person name="Steenwyk J.L."/>
            <person name="Rokas A."/>
            <person name="Carro J."/>
            <person name="Camarero S."/>
            <person name="Ferreira P."/>
            <person name="Molpeceres G."/>
            <person name="Ruiz-Duenas F.J."/>
            <person name="Serrano A."/>
            <person name="Henrissat B."/>
            <person name="Drula E."/>
            <person name="Hughes K.W."/>
            <person name="Mata J.L."/>
            <person name="Ishikawa N.K."/>
            <person name="Vargas-Isla R."/>
            <person name="Ushijima S."/>
            <person name="Smith C.A."/>
            <person name="Donoghue J."/>
            <person name="Ahrendt S."/>
            <person name="Andreopoulos W."/>
            <person name="He G."/>
            <person name="LaButti K."/>
            <person name="Lipzen A."/>
            <person name="Ng V."/>
            <person name="Riley R."/>
            <person name="Sandor L."/>
            <person name="Barry K."/>
            <person name="Martinez A.T."/>
            <person name="Xiao Y."/>
            <person name="Gibbons J.G."/>
            <person name="Terashima K."/>
            <person name="Grigoriev I.V."/>
            <person name="Hibbett D."/>
        </authorList>
    </citation>
    <scope>NUCLEOTIDE SEQUENCE</scope>
    <source>
        <strain evidence="3">ET3784</strain>
    </source>
</reference>
<accession>A0AA38MSA6</accession>
<dbReference type="InterPro" id="IPR021331">
    <property type="entry name" value="Hva1_TUDOR"/>
</dbReference>
<organism evidence="3 4">
    <name type="scientific">Lentinula guzmanii</name>
    <dbReference type="NCBI Taxonomy" id="2804957"/>
    <lineage>
        <taxon>Eukaryota</taxon>
        <taxon>Fungi</taxon>
        <taxon>Dikarya</taxon>
        <taxon>Basidiomycota</taxon>
        <taxon>Agaricomycotina</taxon>
        <taxon>Agaricomycetes</taxon>
        <taxon>Agaricomycetidae</taxon>
        <taxon>Agaricales</taxon>
        <taxon>Marasmiineae</taxon>
        <taxon>Omphalotaceae</taxon>
        <taxon>Lentinula</taxon>
    </lineage>
</organism>
<gene>
    <name evidence="3" type="ORF">DFJ43DRAFT_1089034</name>
</gene>
<dbReference type="EMBL" id="JANVFO010000046">
    <property type="protein sequence ID" value="KAJ3725541.1"/>
    <property type="molecule type" value="Genomic_DNA"/>
</dbReference>
<proteinExistence type="predicted"/>
<dbReference type="AlphaFoldDB" id="A0AA38MSA6"/>
<evidence type="ECO:0000259" key="2">
    <source>
        <dbReference type="Pfam" id="PF11160"/>
    </source>
</evidence>
<evidence type="ECO:0000256" key="1">
    <source>
        <dbReference type="SAM" id="MobiDB-lite"/>
    </source>
</evidence>
<reference evidence="3" key="1">
    <citation type="submission" date="2022-08" db="EMBL/GenBank/DDBJ databases">
        <authorList>
            <consortium name="DOE Joint Genome Institute"/>
            <person name="Min B."/>
            <person name="Sierra-Patev S."/>
            <person name="Naranjo-Ortiz M."/>
            <person name="Looney B."/>
            <person name="Konkel Z."/>
            <person name="Slot J.C."/>
            <person name="Sakamoto Y."/>
            <person name="Steenwyk J.L."/>
            <person name="Rokas A."/>
            <person name="Carro J."/>
            <person name="Camarero S."/>
            <person name="Ferreira P."/>
            <person name="Molpeceres G."/>
            <person name="Ruiz-duenas F.J."/>
            <person name="Serrano A."/>
            <person name="Henrissat B."/>
            <person name="Drula E."/>
            <person name="Hughes K.W."/>
            <person name="Mata J.L."/>
            <person name="Ishikawa N.K."/>
            <person name="Vargas-Isla R."/>
            <person name="Ushijima S."/>
            <person name="Smith C.A."/>
            <person name="Ahrendt S."/>
            <person name="Andreopoulos W."/>
            <person name="He G."/>
            <person name="LaButti K."/>
            <person name="Lipzen A."/>
            <person name="Ng V."/>
            <person name="Riley R."/>
            <person name="Sandor L."/>
            <person name="Barry K."/>
            <person name="Martinez A.T."/>
            <person name="Xiao Y."/>
            <person name="Gibbons J.G."/>
            <person name="Terashima K."/>
            <person name="Hibbett D.S."/>
            <person name="Grigoriev I.V."/>
        </authorList>
    </citation>
    <scope>NUCLEOTIDE SEQUENCE</scope>
    <source>
        <strain evidence="3">ET3784</strain>
    </source>
</reference>
<dbReference type="Proteomes" id="UP001176059">
    <property type="component" value="Unassembled WGS sequence"/>
</dbReference>
<protein>
    <recommendedName>
        <fullName evidence="2">Hypervirulence associated protein TUDOR domain-containing protein</fullName>
    </recommendedName>
</protein>
<evidence type="ECO:0000313" key="3">
    <source>
        <dbReference type="EMBL" id="KAJ3725541.1"/>
    </source>
</evidence>
<comment type="caution">
    <text evidence="3">The sequence shown here is derived from an EMBL/GenBank/DDBJ whole genome shotgun (WGS) entry which is preliminary data.</text>
</comment>
<feature type="region of interest" description="Disordered" evidence="1">
    <location>
        <begin position="63"/>
        <end position="93"/>
    </location>
</feature>
<sequence>MFPCNLHKSHPPPTDPFYKTLTDMSPKNQPETTYETGDHVQYKAVGGGRGTTSTTTGEIEEVVTQKQPAGETGVRVNASPDDPRYVIRNDNTGKATAYKEKNIEGVTEE</sequence>
<keyword evidence="4" id="KW-1185">Reference proteome</keyword>